<comment type="catalytic activity">
    <reaction evidence="4">
        <text>DNA(n) + a 2'-deoxyribonucleoside 5'-triphosphate = DNA(n+1) + diphosphate</text>
        <dbReference type="Rhea" id="RHEA:22508"/>
        <dbReference type="Rhea" id="RHEA-COMP:17339"/>
        <dbReference type="Rhea" id="RHEA-COMP:17340"/>
        <dbReference type="ChEBI" id="CHEBI:33019"/>
        <dbReference type="ChEBI" id="CHEBI:61560"/>
        <dbReference type="ChEBI" id="CHEBI:173112"/>
        <dbReference type="EC" id="2.7.7.7"/>
    </reaction>
</comment>
<dbReference type="Pfam" id="PF00476">
    <property type="entry name" value="DNA_pol_A"/>
    <property type="match status" value="1"/>
</dbReference>
<reference evidence="7" key="1">
    <citation type="submission" date="2017-08" db="EMBL/GenBank/DDBJ databases">
        <title>A dynamic microbial community with high functional redundancy inhabits the cold, oxic subseafloor aquifer.</title>
        <authorList>
            <person name="Tully B.J."/>
            <person name="Wheat C.G."/>
            <person name="Glazer B.T."/>
            <person name="Huber J.A."/>
        </authorList>
    </citation>
    <scope>NUCLEOTIDE SEQUENCE [LARGE SCALE GENOMIC DNA]</scope>
</reference>
<dbReference type="GO" id="GO:0006261">
    <property type="term" value="P:DNA-templated DNA replication"/>
    <property type="evidence" value="ECO:0007669"/>
    <property type="project" value="InterPro"/>
</dbReference>
<dbReference type="InterPro" id="IPR002298">
    <property type="entry name" value="DNA_polymerase_A"/>
</dbReference>
<proteinExistence type="predicted"/>
<dbReference type="InterPro" id="IPR043502">
    <property type="entry name" value="DNA/RNA_pol_sf"/>
</dbReference>
<comment type="subunit">
    <text evidence="1">Single-chain monomer with multiple functions.</text>
</comment>
<dbReference type="AlphaFoldDB" id="A0A2A5C5Z0"/>
<gene>
    <name evidence="6" type="ORF">COA71_14510</name>
</gene>
<dbReference type="PANTHER" id="PTHR10133">
    <property type="entry name" value="DNA POLYMERASE I"/>
    <property type="match status" value="1"/>
</dbReference>
<dbReference type="GO" id="GO:0006302">
    <property type="term" value="P:double-strand break repair"/>
    <property type="evidence" value="ECO:0007669"/>
    <property type="project" value="TreeGrafter"/>
</dbReference>
<evidence type="ECO:0000256" key="1">
    <source>
        <dbReference type="ARBA" id="ARBA00011541"/>
    </source>
</evidence>
<feature type="domain" description="DNA-directed DNA polymerase family A palm" evidence="5">
    <location>
        <begin position="392"/>
        <end position="651"/>
    </location>
</feature>
<dbReference type="SUPFAM" id="SSF56672">
    <property type="entry name" value="DNA/RNA polymerases"/>
    <property type="match status" value="1"/>
</dbReference>
<dbReference type="Proteomes" id="UP000228987">
    <property type="component" value="Unassembled WGS sequence"/>
</dbReference>
<protein>
    <recommendedName>
        <fullName evidence="2">DNA-directed DNA polymerase</fullName>
        <ecNumber evidence="2">2.7.7.7</ecNumber>
    </recommendedName>
</protein>
<dbReference type="EC" id="2.7.7.7" evidence="2"/>
<evidence type="ECO:0000313" key="7">
    <source>
        <dbReference type="Proteomes" id="UP000228987"/>
    </source>
</evidence>
<evidence type="ECO:0000256" key="2">
    <source>
        <dbReference type="ARBA" id="ARBA00012417"/>
    </source>
</evidence>
<dbReference type="Gene3D" id="3.30.70.370">
    <property type="match status" value="1"/>
</dbReference>
<evidence type="ECO:0000256" key="4">
    <source>
        <dbReference type="ARBA" id="ARBA00049244"/>
    </source>
</evidence>
<comment type="caution">
    <text evidence="6">The sequence shown here is derived from an EMBL/GenBank/DDBJ whole genome shotgun (WGS) entry which is preliminary data.</text>
</comment>
<dbReference type="GO" id="GO:0003887">
    <property type="term" value="F:DNA-directed DNA polymerase activity"/>
    <property type="evidence" value="ECO:0007669"/>
    <property type="project" value="UniProtKB-EC"/>
</dbReference>
<keyword evidence="3" id="KW-0235">DNA replication</keyword>
<evidence type="ECO:0000259" key="5">
    <source>
        <dbReference type="SMART" id="SM00482"/>
    </source>
</evidence>
<evidence type="ECO:0000313" key="6">
    <source>
        <dbReference type="EMBL" id="PCJ39217.1"/>
    </source>
</evidence>
<accession>A0A2A5C5Z0</accession>
<dbReference type="SMART" id="SM00482">
    <property type="entry name" value="POLAc"/>
    <property type="match status" value="1"/>
</dbReference>
<dbReference type="InterPro" id="IPR001098">
    <property type="entry name" value="DNA-dir_DNA_pol_A_palm_dom"/>
</dbReference>
<name>A0A2A5C5Z0_9GAMM</name>
<sequence length="687" mass="77745">MNNEPERILLIDFETQARVAIQNPLYTNDLDTCILCMSWGFQGGEGYLWWPGDPVPQEIVYHIEAGGLIGASNATFDREIWENVAIVDHDFPCTDLKQWICTQAQARVAGLPSSLDNSAKALKLTERKTASGHVLINKCCIPPFSTDPNDYANLGAYCLQDWVVMNKVAQSVPRLSKTAMMDYLINERINTRGIKIDMPLVKAARKYADAERESINKRISLLTDEVITKHTQYKRLSAYLVKCFEEVKNYDAINLMVRYKKNEDTGETEKKYSTDQAARDSLLNAYEDESIYFEDEILELLNLMNDAGGTATSKFAKMEQKADPDDHRVRNVLRYAGAPSTLRFSSIGLQVHNFRRDAFSFNKAEFIRKQMLAGEELHDVGGTKMNVMDTLGRLLRSAIIPEEGNIFIVGDWKSVESRITAYLAGDTDKLDVFRKGEDPYCYAAEAIYGRPINEKDGPKERAVGKVADLACGFLGGKNALMKMAANKKVPMSPEQAKEIVSAYRIKHHKIVELGNRLELAAKKAVKNPGTSHRVNNINYYFNENDRALYCTLPDGETRLRYPECRIEMKPVSWSKSEKAPQLTALKAAIKPKATAKEWTRHSLWRGLLLENIVQAIGAIMLRDCLYECQEEGLHAIFHVHDEIILEEPENEAEEKLVLLQEIMETAPDWLEGLPLVAEPKLMKRYGK</sequence>
<organism evidence="6 7">
    <name type="scientific">SAR86 cluster bacterium</name>
    <dbReference type="NCBI Taxonomy" id="2030880"/>
    <lineage>
        <taxon>Bacteria</taxon>
        <taxon>Pseudomonadati</taxon>
        <taxon>Pseudomonadota</taxon>
        <taxon>Gammaproteobacteria</taxon>
        <taxon>SAR86 cluster</taxon>
    </lineage>
</organism>
<dbReference type="PANTHER" id="PTHR10133:SF27">
    <property type="entry name" value="DNA POLYMERASE NU"/>
    <property type="match status" value="1"/>
</dbReference>
<dbReference type="Gene3D" id="1.10.150.20">
    <property type="entry name" value="5' to 3' exonuclease, C-terminal subdomain"/>
    <property type="match status" value="1"/>
</dbReference>
<evidence type="ECO:0000256" key="3">
    <source>
        <dbReference type="ARBA" id="ARBA00022705"/>
    </source>
</evidence>
<dbReference type="GO" id="GO:0003677">
    <property type="term" value="F:DNA binding"/>
    <property type="evidence" value="ECO:0007669"/>
    <property type="project" value="InterPro"/>
</dbReference>
<dbReference type="EMBL" id="NVWI01000017">
    <property type="protein sequence ID" value="PCJ39217.1"/>
    <property type="molecule type" value="Genomic_DNA"/>
</dbReference>